<evidence type="ECO:0000313" key="1">
    <source>
        <dbReference type="EMBL" id="KAJ3477523.1"/>
    </source>
</evidence>
<comment type="caution">
    <text evidence="1">The sequence shown here is derived from an EMBL/GenBank/DDBJ whole genome shotgun (WGS) entry which is preliminary data.</text>
</comment>
<accession>A0ACC1QID0</accession>
<proteinExistence type="predicted"/>
<evidence type="ECO:0000313" key="2">
    <source>
        <dbReference type="Proteomes" id="UP001148737"/>
    </source>
</evidence>
<name>A0ACC1QID0_9HYPO</name>
<keyword evidence="2" id="KW-1185">Reference proteome</keyword>
<dbReference type="EMBL" id="JANAKD010001645">
    <property type="protein sequence ID" value="KAJ3477523.1"/>
    <property type="molecule type" value="Genomic_DNA"/>
</dbReference>
<protein>
    <submittedName>
        <fullName evidence="1">Uncharacterized protein</fullName>
    </submittedName>
</protein>
<sequence length="263" mass="29208">MDHVIKCASMIAWLEGVAQVPLAKTAHDLSFSALEKRTVALEGRTGIASPLPFEVASWNGLVWRVWRIHSKNLHYLGRNVHVCFEQYQGMTEDVDSLFDLRRAVDCIDGGLPALKCSKCEGEEKLESGSEQACLGALIQKLSYISALQYQVFPNYTWTKSTIFMYAAALSFQIANKGPVPRPFIAPPPGWSSSNQPAGQGRIPAQAKQPRSGTRTMPPPKFQAFFAGRKRKHSSSWLSKLLFWRKKKAVDSDSSSGSSQEIFD</sequence>
<reference evidence="1" key="1">
    <citation type="submission" date="2022-07" db="EMBL/GenBank/DDBJ databases">
        <title>Genome Sequence of Lecanicillium saksenae.</title>
        <authorList>
            <person name="Buettner E."/>
        </authorList>
    </citation>
    <scope>NUCLEOTIDE SEQUENCE</scope>
    <source>
        <strain evidence="1">VT-O1</strain>
    </source>
</reference>
<gene>
    <name evidence="1" type="ORF">NLG97_g8816</name>
</gene>
<dbReference type="Proteomes" id="UP001148737">
    <property type="component" value="Unassembled WGS sequence"/>
</dbReference>
<organism evidence="1 2">
    <name type="scientific">Lecanicillium saksenae</name>
    <dbReference type="NCBI Taxonomy" id="468837"/>
    <lineage>
        <taxon>Eukaryota</taxon>
        <taxon>Fungi</taxon>
        <taxon>Dikarya</taxon>
        <taxon>Ascomycota</taxon>
        <taxon>Pezizomycotina</taxon>
        <taxon>Sordariomycetes</taxon>
        <taxon>Hypocreomycetidae</taxon>
        <taxon>Hypocreales</taxon>
        <taxon>Cordycipitaceae</taxon>
        <taxon>Lecanicillium</taxon>
    </lineage>
</organism>